<dbReference type="RefSeq" id="WP_072360592.1">
    <property type="nucleotide sequence ID" value="NZ_FXBN01000002.1"/>
</dbReference>
<evidence type="ECO:0000259" key="9">
    <source>
        <dbReference type="Pfam" id="PF12704"/>
    </source>
</evidence>
<dbReference type="EMBL" id="JWTK01000004">
    <property type="protein sequence ID" value="OJH49011.1"/>
    <property type="molecule type" value="Genomic_DNA"/>
</dbReference>
<reference evidence="11 15" key="4">
    <citation type="submission" date="2018-10" db="EMBL/GenBank/DDBJ databases">
        <title>Cultivation of a novel Methanohalophilus strain from Kebrit Deep of the Red Sea and a genomic comparison of members of the genus Methanohalophilus.</title>
        <authorList>
            <person name="Guan Y."/>
            <person name="Ngugi D.K."/>
            <person name="Stingl U."/>
        </authorList>
    </citation>
    <scope>NUCLEOTIDE SEQUENCE [LARGE SCALE GENOMIC DNA]</scope>
    <source>
        <strain evidence="11 15">DSM 7471</strain>
    </source>
</reference>
<reference evidence="12" key="2">
    <citation type="submission" date="2017-04" db="EMBL/GenBank/DDBJ databases">
        <authorList>
            <person name="Afonso C.L."/>
            <person name="Miller P.J."/>
            <person name="Scott M.A."/>
            <person name="Spackman E."/>
            <person name="Goraichik I."/>
            <person name="Dimitrov K.M."/>
            <person name="Suarez D.L."/>
            <person name="Swayne D.E."/>
        </authorList>
    </citation>
    <scope>NUCLEOTIDE SEQUENCE [LARGE SCALE GENOMIC DNA]</scope>
    <source>
        <strain evidence="12">FDF-1</strain>
    </source>
</reference>
<dbReference type="Pfam" id="PF12704">
    <property type="entry name" value="MacB_PCD"/>
    <property type="match status" value="1"/>
</dbReference>
<comment type="subcellular location">
    <subcellularLocation>
        <location evidence="1">Cell membrane</location>
        <topology evidence="1">Multi-pass membrane protein</topology>
    </subcellularLocation>
</comment>
<proteinExistence type="inferred from homology"/>
<dbReference type="PANTHER" id="PTHR30572">
    <property type="entry name" value="MEMBRANE COMPONENT OF TRANSPORTER-RELATED"/>
    <property type="match status" value="1"/>
</dbReference>
<dbReference type="InterPro" id="IPR025857">
    <property type="entry name" value="MacB_PCD"/>
</dbReference>
<dbReference type="InterPro" id="IPR050250">
    <property type="entry name" value="Macrolide_Exporter_MacB"/>
</dbReference>
<evidence type="ECO:0000256" key="3">
    <source>
        <dbReference type="ARBA" id="ARBA00022692"/>
    </source>
</evidence>
<keyword evidence="2" id="KW-1003">Cell membrane</keyword>
<evidence type="ECO:0000256" key="2">
    <source>
        <dbReference type="ARBA" id="ARBA00022475"/>
    </source>
</evidence>
<protein>
    <submittedName>
        <fullName evidence="11">FtsX-like permease family protein</fullName>
    </submittedName>
    <submittedName>
        <fullName evidence="12">Putative ABC transport system permease protein</fullName>
    </submittedName>
</protein>
<evidence type="ECO:0000256" key="1">
    <source>
        <dbReference type="ARBA" id="ARBA00004651"/>
    </source>
</evidence>
<evidence type="ECO:0000256" key="6">
    <source>
        <dbReference type="ARBA" id="ARBA00038076"/>
    </source>
</evidence>
<feature type="transmembrane region" description="Helical" evidence="7">
    <location>
        <begin position="326"/>
        <end position="352"/>
    </location>
</feature>
<keyword evidence="14" id="KW-1185">Reference proteome</keyword>
<dbReference type="EMBL" id="RJJH01000012">
    <property type="protein sequence ID" value="RNI10246.1"/>
    <property type="molecule type" value="Genomic_DNA"/>
</dbReference>
<feature type="transmembrane region" description="Helical" evidence="7">
    <location>
        <begin position="281"/>
        <end position="305"/>
    </location>
</feature>
<evidence type="ECO:0000256" key="4">
    <source>
        <dbReference type="ARBA" id="ARBA00022989"/>
    </source>
</evidence>
<dbReference type="Pfam" id="PF02687">
    <property type="entry name" value="FtsX"/>
    <property type="match status" value="1"/>
</dbReference>
<dbReference type="GO" id="GO:0005886">
    <property type="term" value="C:plasma membrane"/>
    <property type="evidence" value="ECO:0007669"/>
    <property type="project" value="UniProtKB-SubCell"/>
</dbReference>
<reference evidence="14" key="3">
    <citation type="submission" date="2017-04" db="EMBL/GenBank/DDBJ databases">
        <authorList>
            <person name="Varghese N."/>
            <person name="Submissions S."/>
        </authorList>
    </citation>
    <scope>NUCLEOTIDE SEQUENCE [LARGE SCALE GENOMIC DNA]</scope>
    <source>
        <strain evidence="14">FDF-1</strain>
    </source>
</reference>
<feature type="domain" description="MacB-like periplasmic core" evidence="9">
    <location>
        <begin position="22"/>
        <end position="237"/>
    </location>
</feature>
<dbReference type="Proteomes" id="UP000278252">
    <property type="component" value="Unassembled WGS sequence"/>
</dbReference>
<gene>
    <name evidence="11" type="ORF">EFE41_07580</name>
    <name evidence="10" type="ORF">MPF_1513</name>
    <name evidence="12" type="ORF">SAMN06264941_1275</name>
</gene>
<dbReference type="AlphaFoldDB" id="A0A1L9C3H2"/>
<evidence type="ECO:0000313" key="10">
    <source>
        <dbReference type="EMBL" id="OJH49011.1"/>
    </source>
</evidence>
<keyword evidence="5 7" id="KW-0472">Membrane</keyword>
<dbReference type="Proteomes" id="UP000193969">
    <property type="component" value="Unassembled WGS sequence"/>
</dbReference>
<dbReference type="OrthoDB" id="11469at2157"/>
<feature type="transmembrane region" description="Helical" evidence="7">
    <location>
        <begin position="20"/>
        <end position="42"/>
    </location>
</feature>
<dbReference type="Proteomes" id="UP000185713">
    <property type="component" value="Unassembled WGS sequence"/>
</dbReference>
<feature type="transmembrane region" description="Helical" evidence="7">
    <location>
        <begin position="364"/>
        <end position="387"/>
    </location>
</feature>
<evidence type="ECO:0000313" key="15">
    <source>
        <dbReference type="Proteomes" id="UP000278252"/>
    </source>
</evidence>
<dbReference type="EMBL" id="FXBN01000002">
    <property type="protein sequence ID" value="SMH38654.1"/>
    <property type="molecule type" value="Genomic_DNA"/>
</dbReference>
<organism evidence="10 13">
    <name type="scientific">Methanohalophilus portucalensis FDF-1</name>
    <dbReference type="NCBI Taxonomy" id="523843"/>
    <lineage>
        <taxon>Archaea</taxon>
        <taxon>Methanobacteriati</taxon>
        <taxon>Methanobacteriota</taxon>
        <taxon>Stenosarchaea group</taxon>
        <taxon>Methanomicrobia</taxon>
        <taxon>Methanosarcinales</taxon>
        <taxon>Methanosarcinaceae</taxon>
        <taxon>Methanohalophilus</taxon>
    </lineage>
</organism>
<dbReference type="STRING" id="523843.SAMN06264941_1275"/>
<sequence>MVRLSEAIKLAFASIGSAKLRSALTTLGIIIGVAAVIANISLGASFGQYFEEEIGASGTNFIVIFTEKNNVFGDSQFNVVENTNGVAAVSSINQQSATLKYQSAERTATVSGVLPDYQEVGNINMEHGQFLTSQDGNVAVIGSDVAYDKFDRNLSVKNFIKISIRNVDGGISTRTFRVKGIIQDPDASFVSPEVDPSGRVFIPLAVMQQMQHRDDIGGFFIKADSLEILDRVTDDVDENLARSVGVPSRDIDNEDAKPYEIFNQQDILDQINQLSSALTSILVAVALISLIVGSIGIMNIMLVTVTERTKEIGLMKALGYNYFDILTLFIVESVIISLFGGILGVLLGLAASMAVNSYLDIANIFPISLILLGFGISFAVGLISGVYPANKAAKMDPVEALHYE</sequence>
<evidence type="ECO:0000313" key="11">
    <source>
        <dbReference type="EMBL" id="RNI10246.1"/>
    </source>
</evidence>
<reference evidence="10 13" key="1">
    <citation type="submission" date="2014-12" db="EMBL/GenBank/DDBJ databases">
        <title>The genome sequence of Methanohalophilus portucalensis strain FDF1.</title>
        <authorList>
            <person name="Lai M.-C."/>
            <person name="Lai S.-J."/>
        </authorList>
    </citation>
    <scope>NUCLEOTIDE SEQUENCE [LARGE SCALE GENOMIC DNA]</scope>
    <source>
        <strain evidence="10 13">FDF-1</strain>
    </source>
</reference>
<dbReference type="GO" id="GO:0022857">
    <property type="term" value="F:transmembrane transporter activity"/>
    <property type="evidence" value="ECO:0007669"/>
    <property type="project" value="TreeGrafter"/>
</dbReference>
<dbReference type="InterPro" id="IPR003838">
    <property type="entry name" value="ABC3_permease_C"/>
</dbReference>
<accession>A0A1L9C3H2</accession>
<keyword evidence="3 7" id="KW-0812">Transmembrane</keyword>
<dbReference type="PANTHER" id="PTHR30572:SF4">
    <property type="entry name" value="ABC TRANSPORTER PERMEASE YTRF"/>
    <property type="match status" value="1"/>
</dbReference>
<evidence type="ECO:0000313" key="12">
    <source>
        <dbReference type="EMBL" id="SMH38654.1"/>
    </source>
</evidence>
<keyword evidence="4 7" id="KW-1133">Transmembrane helix</keyword>
<evidence type="ECO:0000313" key="13">
    <source>
        <dbReference type="Proteomes" id="UP000185713"/>
    </source>
</evidence>
<evidence type="ECO:0000256" key="5">
    <source>
        <dbReference type="ARBA" id="ARBA00023136"/>
    </source>
</evidence>
<comment type="similarity">
    <text evidence="6">Belongs to the ABC-4 integral membrane protein family.</text>
</comment>
<evidence type="ECO:0000259" key="8">
    <source>
        <dbReference type="Pfam" id="PF02687"/>
    </source>
</evidence>
<evidence type="ECO:0000313" key="14">
    <source>
        <dbReference type="Proteomes" id="UP000193969"/>
    </source>
</evidence>
<feature type="domain" description="ABC3 transporter permease C-terminal" evidence="8">
    <location>
        <begin position="284"/>
        <end position="397"/>
    </location>
</feature>
<name>A0A1L9C3H2_9EURY</name>
<evidence type="ECO:0000256" key="7">
    <source>
        <dbReference type="SAM" id="Phobius"/>
    </source>
</evidence>